<dbReference type="Gene3D" id="3.30.505.10">
    <property type="entry name" value="SH2 domain"/>
    <property type="match status" value="1"/>
</dbReference>
<feature type="domain" description="SH2" evidence="2">
    <location>
        <begin position="1"/>
        <end position="72"/>
    </location>
</feature>
<dbReference type="InterPro" id="IPR000980">
    <property type="entry name" value="SH2"/>
</dbReference>
<organism evidence="3 4">
    <name type="scientific">Xenoophorus captivus</name>
    <dbReference type="NCBI Taxonomy" id="1517983"/>
    <lineage>
        <taxon>Eukaryota</taxon>
        <taxon>Metazoa</taxon>
        <taxon>Chordata</taxon>
        <taxon>Craniata</taxon>
        <taxon>Vertebrata</taxon>
        <taxon>Euteleostomi</taxon>
        <taxon>Actinopterygii</taxon>
        <taxon>Neopterygii</taxon>
        <taxon>Teleostei</taxon>
        <taxon>Neoteleostei</taxon>
        <taxon>Acanthomorphata</taxon>
        <taxon>Ovalentaria</taxon>
        <taxon>Atherinomorphae</taxon>
        <taxon>Cyprinodontiformes</taxon>
        <taxon>Goodeidae</taxon>
        <taxon>Xenoophorus</taxon>
    </lineage>
</organism>
<feature type="non-terminal residue" evidence="3">
    <location>
        <position position="1"/>
    </location>
</feature>
<comment type="caution">
    <text evidence="3">The sequence shown here is derived from an EMBL/GenBank/DDBJ whole genome shotgun (WGS) entry which is preliminary data.</text>
</comment>
<dbReference type="EMBL" id="JAHRIN010011862">
    <property type="protein sequence ID" value="MEQ2195681.1"/>
    <property type="molecule type" value="Genomic_DNA"/>
</dbReference>
<dbReference type="Proteomes" id="UP001434883">
    <property type="component" value="Unassembled WGS sequence"/>
</dbReference>
<dbReference type="SUPFAM" id="SSF55550">
    <property type="entry name" value="SH2 domain"/>
    <property type="match status" value="1"/>
</dbReference>
<reference evidence="3 4" key="1">
    <citation type="submission" date="2021-06" db="EMBL/GenBank/DDBJ databases">
        <authorList>
            <person name="Palmer J.M."/>
        </authorList>
    </citation>
    <scope>NUCLEOTIDE SEQUENCE [LARGE SCALE GENOMIC DNA]</scope>
    <source>
        <strain evidence="3 4">XC_2019</strain>
        <tissue evidence="3">Muscle</tissue>
    </source>
</reference>
<dbReference type="InterPro" id="IPR036860">
    <property type="entry name" value="SH2_dom_sf"/>
</dbReference>
<accession>A0ABV0QJW2</accession>
<evidence type="ECO:0000313" key="4">
    <source>
        <dbReference type="Proteomes" id="UP001434883"/>
    </source>
</evidence>
<keyword evidence="4" id="KW-1185">Reference proteome</keyword>
<dbReference type="SMART" id="SM00252">
    <property type="entry name" value="SH2"/>
    <property type="match status" value="1"/>
</dbReference>
<dbReference type="PROSITE" id="PS50001">
    <property type="entry name" value="SH2"/>
    <property type="match status" value="1"/>
</dbReference>
<evidence type="ECO:0000259" key="2">
    <source>
        <dbReference type="PROSITE" id="PS50001"/>
    </source>
</evidence>
<dbReference type="PANTHER" id="PTHR14247">
    <property type="entry name" value="BREAST CANCER ANTI-ESTROGEN RESISTANCE PROTEIN 3 HOMOLOG-LIKE PROTEIN"/>
    <property type="match status" value="1"/>
</dbReference>
<dbReference type="InterPro" id="IPR051853">
    <property type="entry name" value="SH2-Ras-GEF_adapter"/>
</dbReference>
<evidence type="ECO:0000256" key="1">
    <source>
        <dbReference type="PROSITE-ProRule" id="PRU00191"/>
    </source>
</evidence>
<evidence type="ECO:0000313" key="3">
    <source>
        <dbReference type="EMBL" id="MEQ2195681.1"/>
    </source>
</evidence>
<dbReference type="PANTHER" id="PTHR14247:SF10">
    <property type="entry name" value="BREAST CANCER ANTI-ESTROGEN RESISTANCE PROTEIN 3"/>
    <property type="match status" value="1"/>
</dbReference>
<keyword evidence="1" id="KW-0727">SH2 domain</keyword>
<sequence length="95" mass="10849">VAESLVQRDGDFLVRDSLSSPGSYVLTCQWRNAAQHFKINKKVVILNEAYSRVEYQLDKEGFDSVPALIRRYVGNRKPVSQASTNLLQCFIMMHT</sequence>
<dbReference type="Pfam" id="PF00017">
    <property type="entry name" value="SH2"/>
    <property type="match status" value="1"/>
</dbReference>
<proteinExistence type="predicted"/>
<name>A0ABV0QJW2_9TELE</name>
<dbReference type="PRINTS" id="PR00401">
    <property type="entry name" value="SH2DOMAIN"/>
</dbReference>
<gene>
    <name evidence="3" type="primary">BCAR3</name>
    <name evidence="3" type="ORF">XENOCAPTIV_016651</name>
</gene>
<protein>
    <submittedName>
        <fullName evidence="3">Breast cancer anti-estrogen resistance protein 3</fullName>
    </submittedName>
</protein>